<feature type="compositionally biased region" description="Basic and acidic residues" evidence="1">
    <location>
        <begin position="324"/>
        <end position="336"/>
    </location>
</feature>
<feature type="region of interest" description="Disordered" evidence="1">
    <location>
        <begin position="185"/>
        <end position="235"/>
    </location>
</feature>
<reference evidence="3" key="1">
    <citation type="submission" date="2015-02" db="EMBL/GenBank/DDBJ databases">
        <title>Genome sequencing for Strongylocentrotus purpuratus.</title>
        <authorList>
            <person name="Murali S."/>
            <person name="Liu Y."/>
            <person name="Vee V."/>
            <person name="English A."/>
            <person name="Wang M."/>
            <person name="Skinner E."/>
            <person name="Han Y."/>
            <person name="Muzny D.M."/>
            <person name="Worley K.C."/>
            <person name="Gibbs R.A."/>
        </authorList>
    </citation>
    <scope>NUCLEOTIDE SEQUENCE</scope>
</reference>
<feature type="region of interest" description="Disordered" evidence="1">
    <location>
        <begin position="651"/>
        <end position="720"/>
    </location>
</feature>
<feature type="compositionally biased region" description="Basic and acidic residues" evidence="1">
    <location>
        <begin position="514"/>
        <end position="527"/>
    </location>
</feature>
<feature type="compositionally biased region" description="Basic and acidic residues" evidence="1">
    <location>
        <begin position="672"/>
        <end position="682"/>
    </location>
</feature>
<feature type="region of interest" description="Disordered" evidence="1">
    <location>
        <begin position="495"/>
        <end position="612"/>
    </location>
</feature>
<name>A0A7M7G1P0_STRPU</name>
<evidence type="ECO:0000256" key="1">
    <source>
        <dbReference type="SAM" id="MobiDB-lite"/>
    </source>
</evidence>
<proteinExistence type="predicted"/>
<organism evidence="2 3">
    <name type="scientific">Strongylocentrotus purpuratus</name>
    <name type="common">Purple sea urchin</name>
    <dbReference type="NCBI Taxonomy" id="7668"/>
    <lineage>
        <taxon>Eukaryota</taxon>
        <taxon>Metazoa</taxon>
        <taxon>Echinodermata</taxon>
        <taxon>Eleutherozoa</taxon>
        <taxon>Echinozoa</taxon>
        <taxon>Echinoidea</taxon>
        <taxon>Euechinoidea</taxon>
        <taxon>Echinacea</taxon>
        <taxon>Camarodonta</taxon>
        <taxon>Echinidea</taxon>
        <taxon>Strongylocentrotidae</taxon>
        <taxon>Strongylocentrotus</taxon>
    </lineage>
</organism>
<feature type="compositionally biased region" description="Basic residues" evidence="1">
    <location>
        <begin position="185"/>
        <end position="200"/>
    </location>
</feature>
<feature type="compositionally biased region" description="Basic and acidic residues" evidence="1">
    <location>
        <begin position="557"/>
        <end position="578"/>
    </location>
</feature>
<dbReference type="OMA" id="NCRYIRW"/>
<dbReference type="RefSeq" id="XP_001200647.2">
    <property type="nucleotide sequence ID" value="XM_001200647.3"/>
</dbReference>
<dbReference type="OrthoDB" id="10428147at2759"/>
<feature type="compositionally biased region" description="Low complexity" evidence="1">
    <location>
        <begin position="703"/>
        <end position="714"/>
    </location>
</feature>
<dbReference type="InParanoid" id="A0A7M7G1P0"/>
<evidence type="ECO:0000313" key="2">
    <source>
        <dbReference type="EnsemblMetazoa" id="XP_001200647"/>
    </source>
</evidence>
<dbReference type="AlphaFoldDB" id="A0A7M7G1P0"/>
<evidence type="ECO:0000313" key="3">
    <source>
        <dbReference type="Proteomes" id="UP000007110"/>
    </source>
</evidence>
<feature type="region of interest" description="Disordered" evidence="1">
    <location>
        <begin position="308"/>
        <end position="336"/>
    </location>
</feature>
<feature type="region of interest" description="Disordered" evidence="1">
    <location>
        <begin position="418"/>
        <end position="452"/>
    </location>
</feature>
<reference evidence="2" key="2">
    <citation type="submission" date="2021-01" db="UniProtKB">
        <authorList>
            <consortium name="EnsemblMetazoa"/>
        </authorList>
    </citation>
    <scope>IDENTIFICATION</scope>
</reference>
<feature type="compositionally biased region" description="Low complexity" evidence="1">
    <location>
        <begin position="443"/>
        <end position="452"/>
    </location>
</feature>
<protein>
    <submittedName>
        <fullName evidence="2">Uncharacterized protein</fullName>
    </submittedName>
</protein>
<keyword evidence="3" id="KW-1185">Reference proteome</keyword>
<accession>A0A7M7G1P0</accession>
<dbReference type="Proteomes" id="UP000007110">
    <property type="component" value="Unassembled WGS sequence"/>
</dbReference>
<dbReference type="KEGG" id="spu:764367"/>
<dbReference type="GeneID" id="764367"/>
<dbReference type="EnsemblMetazoa" id="XM_001200647">
    <property type="protein sequence ID" value="XP_001200647"/>
    <property type="gene ID" value="LOC764367"/>
</dbReference>
<sequence length="749" mass="85304">MPLATEPVNFTWSLPALTCRHGVSAKDADFRGEFFQKVKETKTTLDRIYLSSLTRNREKAIIYDYEKWARKGGKQLEKKLENISQSFASKHRPDLVRGPIRPLGVDDRKIEAALQCGLWDDGKSQLKKKSVKIPHIMTRVQCYDLDDDDQSDMERLNPEGAAFTLDSSKVFRVMQEETREQANRRLKKGKCGGRKIKKQGRQVSPSMNDHVVESEDDYTSSYKVNSEEEHSKRSGGIVTKVTHRQNLDFSTIKERGVTQSDTVEYRLPKLYSKPINIETEEQEPIEDELKLPLLEGVKKIHPVVKKKRSNHCKKLSRCRRKKKSEKEKGNESSQRLDIDDDIETELALVTPVLEDVSSKLSDISRGRSNVNKNKTVKNRLMCKKENEEAPLTDFPFMSMGIDESSSDEECLCDECLAEMSPPSTDKKPMKSILSPRRRKRRGSSAGSGKGVSFADTENLEDIRLISPLAVRNENMKRFEEEDRRERLNQRDIKRRERRKRERERFAALNQASRKKAEARQKLKDISESKSVCPETMPPLTSGSTQIADGISHGAIEGNKDADNSTSKETEEQNVEKDGINGLPSLDDENDVDSGHEDAARSPRTPNSEVHEVEALMLDPQDGRLYEDIVLEKGNGKITVAQLGYRIKSIFDRDLPPPASPKPSSSAVTEAEIIDHETDKTPMDDEDDDNDKPFVTKCVDWNETTESASTSRSTTPVEKEDMSEFIMSMKNCRYIRWSKGYQDMLEKMEK</sequence>
<feature type="compositionally biased region" description="Basic residues" evidence="1">
    <location>
        <begin position="308"/>
        <end position="323"/>
    </location>
</feature>